<evidence type="ECO:0000256" key="6">
    <source>
        <dbReference type="ARBA" id="ARBA00022777"/>
    </source>
</evidence>
<dbReference type="EMBL" id="JBHUNP010000001">
    <property type="protein sequence ID" value="MFD2648002.1"/>
    <property type="molecule type" value="Genomic_DNA"/>
</dbReference>
<gene>
    <name evidence="11" type="ORF">ACFSX5_09380</name>
</gene>
<dbReference type="InterPro" id="IPR036890">
    <property type="entry name" value="HATPase_C_sf"/>
</dbReference>
<evidence type="ECO:0000313" key="12">
    <source>
        <dbReference type="Proteomes" id="UP001597521"/>
    </source>
</evidence>
<keyword evidence="9" id="KW-0812">Transmembrane</keyword>
<keyword evidence="7" id="KW-0067">ATP-binding</keyword>
<feature type="transmembrane region" description="Helical" evidence="9">
    <location>
        <begin position="289"/>
        <end position="314"/>
    </location>
</feature>
<name>A0ABW5QJR1_9HYPH</name>
<evidence type="ECO:0000259" key="10">
    <source>
        <dbReference type="SMART" id="SM00911"/>
    </source>
</evidence>
<dbReference type="PANTHER" id="PTHR41523:SF7">
    <property type="entry name" value="HISTIDINE KINASE"/>
    <property type="match status" value="1"/>
</dbReference>
<comment type="catalytic activity">
    <reaction evidence="1">
        <text>ATP + protein L-histidine = ADP + protein N-phospho-L-histidine.</text>
        <dbReference type="EC" id="2.7.13.3"/>
    </reaction>
</comment>
<evidence type="ECO:0000256" key="8">
    <source>
        <dbReference type="SAM" id="Coils"/>
    </source>
</evidence>
<evidence type="ECO:0000256" key="4">
    <source>
        <dbReference type="ARBA" id="ARBA00022679"/>
    </source>
</evidence>
<keyword evidence="6 11" id="KW-0418">Kinase</keyword>
<keyword evidence="12" id="KW-1185">Reference proteome</keyword>
<keyword evidence="9" id="KW-1133">Transmembrane helix</keyword>
<keyword evidence="4 11" id="KW-0808">Transferase</keyword>
<evidence type="ECO:0000313" key="11">
    <source>
        <dbReference type="EMBL" id="MFD2648002.1"/>
    </source>
</evidence>
<dbReference type="InterPro" id="IPR011102">
    <property type="entry name" value="Sig_transdc_His_kinase_HWE"/>
</dbReference>
<evidence type="ECO:0000256" key="3">
    <source>
        <dbReference type="ARBA" id="ARBA00022553"/>
    </source>
</evidence>
<evidence type="ECO:0000256" key="1">
    <source>
        <dbReference type="ARBA" id="ARBA00000085"/>
    </source>
</evidence>
<comment type="caution">
    <text evidence="11">The sequence shown here is derived from an EMBL/GenBank/DDBJ whole genome shotgun (WGS) entry which is preliminary data.</text>
</comment>
<dbReference type="GO" id="GO:0004673">
    <property type="term" value="F:protein histidine kinase activity"/>
    <property type="evidence" value="ECO:0007669"/>
    <property type="project" value="UniProtKB-EC"/>
</dbReference>
<feature type="transmembrane region" description="Helical" evidence="9">
    <location>
        <begin position="28"/>
        <end position="52"/>
    </location>
</feature>
<evidence type="ECO:0000256" key="5">
    <source>
        <dbReference type="ARBA" id="ARBA00022741"/>
    </source>
</evidence>
<evidence type="ECO:0000256" key="7">
    <source>
        <dbReference type="ARBA" id="ARBA00022840"/>
    </source>
</evidence>
<organism evidence="11 12">
    <name type="scientific">Devosia albogilva</name>
    <dbReference type="NCBI Taxonomy" id="429726"/>
    <lineage>
        <taxon>Bacteria</taxon>
        <taxon>Pseudomonadati</taxon>
        <taxon>Pseudomonadota</taxon>
        <taxon>Alphaproteobacteria</taxon>
        <taxon>Hyphomicrobiales</taxon>
        <taxon>Devosiaceae</taxon>
        <taxon>Devosia</taxon>
    </lineage>
</organism>
<dbReference type="PANTHER" id="PTHR41523">
    <property type="entry name" value="TWO-COMPONENT SYSTEM SENSOR PROTEIN"/>
    <property type="match status" value="1"/>
</dbReference>
<keyword evidence="3" id="KW-0597">Phosphoprotein</keyword>
<keyword evidence="9" id="KW-0472">Membrane</keyword>
<reference evidence="12" key="1">
    <citation type="journal article" date="2019" name="Int. J. Syst. Evol. Microbiol.">
        <title>The Global Catalogue of Microorganisms (GCM) 10K type strain sequencing project: providing services to taxonomists for standard genome sequencing and annotation.</title>
        <authorList>
            <consortium name="The Broad Institute Genomics Platform"/>
            <consortium name="The Broad Institute Genome Sequencing Center for Infectious Disease"/>
            <person name="Wu L."/>
            <person name="Ma J."/>
        </authorList>
    </citation>
    <scope>NUCLEOTIDE SEQUENCE [LARGE SCALE GENOMIC DNA]</scope>
    <source>
        <strain evidence="12">CCM 7427</strain>
    </source>
</reference>
<keyword evidence="8" id="KW-0175">Coiled coil</keyword>
<accession>A0ABW5QJR1</accession>
<dbReference type="SMART" id="SM00911">
    <property type="entry name" value="HWE_HK"/>
    <property type="match status" value="1"/>
</dbReference>
<feature type="coiled-coil region" evidence="8">
    <location>
        <begin position="348"/>
        <end position="375"/>
    </location>
</feature>
<evidence type="ECO:0000256" key="2">
    <source>
        <dbReference type="ARBA" id="ARBA00012438"/>
    </source>
</evidence>
<proteinExistence type="predicted"/>
<dbReference type="RefSeq" id="WP_386833067.1">
    <property type="nucleotide sequence ID" value="NZ_JBHUNP010000001.1"/>
</dbReference>
<dbReference type="EC" id="2.7.13.3" evidence="2"/>
<evidence type="ECO:0000256" key="9">
    <source>
        <dbReference type="SAM" id="Phobius"/>
    </source>
</evidence>
<dbReference type="Proteomes" id="UP001597521">
    <property type="component" value="Unassembled WGS sequence"/>
</dbReference>
<dbReference type="Gene3D" id="3.30.565.10">
    <property type="entry name" value="Histidine kinase-like ATPase, C-terminal domain"/>
    <property type="match status" value="1"/>
</dbReference>
<keyword evidence="5" id="KW-0547">Nucleotide-binding</keyword>
<sequence length="573" mass="61890">MATYDKNIDPLTAAAPAGKSRPRRIRPIVHYLTGAALVTLVPGFLFAGLLIFQNHLAQQATMETLMLASARGVTQAMEREIGANITTLRVLAAAPSLREGDYRGFHEHSRVALDETQKSLFIINPDLTTFAYTRSDFDVPHSRTNSVEAAETAFSTGEVAITDVLVGSVTKKLIYNILQPVDIPDDGRKLIALNQEVAGLSSVISETVLPEGWNAALLDKRNQVLAGTASAGALGNAFAFPQLGERPSFYRWREVDTAEGPMLSVAQRSPSTGWTVVVWAPVWTVFQPLMISVGSLAGGAVLLLALMIAGLVWLNRQVTESVRGLAKDARRLGDGDEVWARPYPIAEIAEVSQALSDASAQRRAAERDVEFLMREVAHRAKNQMTVITAMAKQTARGATDIPSYVQAFERRIMGLARSTDLLLTHGRAGVALMELAESQLEPFAPQDAGRMTISGPPVRLNVQAAQLLGMALHELATNAVKYGAFAGDSGRLDLTWSSSDELELVWRETVPGLQIVGDRVGFGTTVLKAMVGRSLNATVERHLREDGIEWQFVIPLPAIDPEGEGAAEVAAAQ</sequence>
<dbReference type="Pfam" id="PF07536">
    <property type="entry name" value="HWE_HK"/>
    <property type="match status" value="1"/>
</dbReference>
<protein>
    <recommendedName>
        <fullName evidence="2">histidine kinase</fullName>
        <ecNumber evidence="2">2.7.13.3</ecNumber>
    </recommendedName>
</protein>
<feature type="domain" description="Signal transduction histidine kinase HWE region" evidence="10">
    <location>
        <begin position="375"/>
        <end position="457"/>
    </location>
</feature>